<protein>
    <submittedName>
        <fullName evidence="1">Methyltransferase type 12</fullName>
    </submittedName>
</protein>
<keyword evidence="1" id="KW-0808">Transferase</keyword>
<sequence>MDDLQPCPLCGHSPCKIFSEDKMGRYYRCYFCSTIFLDPATLPQPEAERSRYALHQNRPTDEAYLAFLRRLADPLCRLLNAGAGGLDYGCGPVPVLAKLLEQKGMSIACYDPFFFPEQSVLEHRYDFITCCEVAEHFHRPKEEFSRMAQLLRPGGILGIMTSFFRETINFVDWYYRQDFTHVSFYTKKSMEYVADHFGFEILKAEADRNVLFLQKQ</sequence>
<dbReference type="eggNOG" id="COG2227">
    <property type="taxonomic scope" value="Bacteria"/>
</dbReference>
<dbReference type="GO" id="GO:0032259">
    <property type="term" value="P:methylation"/>
    <property type="evidence" value="ECO:0007669"/>
    <property type="project" value="UniProtKB-KW"/>
</dbReference>
<dbReference type="Gene3D" id="3.40.50.150">
    <property type="entry name" value="Vaccinia Virus protein VP39"/>
    <property type="match status" value="1"/>
</dbReference>
<gene>
    <name evidence="1" type="ordered locus">Spirs_2409</name>
</gene>
<evidence type="ECO:0000313" key="2">
    <source>
        <dbReference type="Proteomes" id="UP000002318"/>
    </source>
</evidence>
<dbReference type="Pfam" id="PF13489">
    <property type="entry name" value="Methyltransf_23"/>
    <property type="match status" value="1"/>
</dbReference>
<dbReference type="EMBL" id="CP002116">
    <property type="protein sequence ID" value="ADK81523.1"/>
    <property type="molecule type" value="Genomic_DNA"/>
</dbReference>
<dbReference type="AlphaFoldDB" id="E1R1Z7"/>
<name>E1R1Z7_SEDSS</name>
<dbReference type="HOGENOM" id="CLU_063353_0_0_12"/>
<organism evidence="1 2">
    <name type="scientific">Sediminispirochaeta smaragdinae (strain DSM 11293 / JCM 15392 / SEBR 4228)</name>
    <name type="common">Spirochaeta smaragdinae</name>
    <dbReference type="NCBI Taxonomy" id="573413"/>
    <lineage>
        <taxon>Bacteria</taxon>
        <taxon>Pseudomonadati</taxon>
        <taxon>Spirochaetota</taxon>
        <taxon>Spirochaetia</taxon>
        <taxon>Spirochaetales</taxon>
        <taxon>Spirochaetaceae</taxon>
        <taxon>Sediminispirochaeta</taxon>
    </lineage>
</organism>
<dbReference type="SUPFAM" id="SSF53335">
    <property type="entry name" value="S-adenosyl-L-methionine-dependent methyltransferases"/>
    <property type="match status" value="1"/>
</dbReference>
<dbReference type="STRING" id="573413.Spirs_2409"/>
<reference evidence="1 2" key="1">
    <citation type="journal article" date="2010" name="Stand. Genomic Sci.">
        <title>Complete genome sequence of Spirochaeta smaragdinae type strain (SEBR 4228).</title>
        <authorList>
            <person name="Mavromatis K."/>
            <person name="Yasawong M."/>
            <person name="Chertkov O."/>
            <person name="Lapidus A."/>
            <person name="Lucas S."/>
            <person name="Nolan M."/>
            <person name="Del Rio T.G."/>
            <person name="Tice H."/>
            <person name="Cheng J.F."/>
            <person name="Pitluck S."/>
            <person name="Liolios K."/>
            <person name="Ivanova N."/>
            <person name="Tapia R."/>
            <person name="Han C."/>
            <person name="Bruce D."/>
            <person name="Goodwin L."/>
            <person name="Pati A."/>
            <person name="Chen A."/>
            <person name="Palaniappan K."/>
            <person name="Land M."/>
            <person name="Hauser L."/>
            <person name="Chang Y.J."/>
            <person name="Jeffries C.D."/>
            <person name="Detter J.C."/>
            <person name="Rohde M."/>
            <person name="Brambilla E."/>
            <person name="Spring S."/>
            <person name="Goker M."/>
            <person name="Sikorski J."/>
            <person name="Woyke T."/>
            <person name="Bristow J."/>
            <person name="Eisen J.A."/>
            <person name="Markowitz V."/>
            <person name="Hugenholtz P."/>
            <person name="Klenk H.P."/>
            <person name="Kyrpides N.C."/>
        </authorList>
    </citation>
    <scope>NUCLEOTIDE SEQUENCE [LARGE SCALE GENOMIC DNA]</scope>
    <source>
        <strain evidence="2">DSM 11293 / JCM 15392 / SEBR 4228</strain>
    </source>
</reference>
<keyword evidence="2" id="KW-1185">Reference proteome</keyword>
<dbReference type="InterPro" id="IPR029063">
    <property type="entry name" value="SAM-dependent_MTases_sf"/>
</dbReference>
<keyword evidence="1" id="KW-0489">Methyltransferase</keyword>
<proteinExistence type="predicted"/>
<accession>E1R1Z7</accession>
<evidence type="ECO:0000313" key="1">
    <source>
        <dbReference type="EMBL" id="ADK81523.1"/>
    </source>
</evidence>
<dbReference type="GO" id="GO:0008168">
    <property type="term" value="F:methyltransferase activity"/>
    <property type="evidence" value="ECO:0007669"/>
    <property type="project" value="UniProtKB-KW"/>
</dbReference>
<dbReference type="KEGG" id="ssm:Spirs_2409"/>
<dbReference type="Proteomes" id="UP000002318">
    <property type="component" value="Chromosome"/>
</dbReference>